<keyword evidence="4 7" id="KW-1133">Transmembrane helix</keyword>
<keyword evidence="6" id="KW-0325">Glycoprotein</keyword>
<dbReference type="Gene3D" id="1.20.1640.10">
    <property type="entry name" value="Multidrug efflux transporter AcrB transmembrane domain"/>
    <property type="match status" value="2"/>
</dbReference>
<feature type="transmembrane region" description="Helical" evidence="7">
    <location>
        <begin position="213"/>
        <end position="237"/>
    </location>
</feature>
<dbReference type="GO" id="GO:0006897">
    <property type="term" value="P:endocytosis"/>
    <property type="evidence" value="ECO:0007669"/>
    <property type="project" value="TreeGrafter"/>
</dbReference>
<feature type="transmembrane region" description="Helical" evidence="7">
    <location>
        <begin position="168"/>
        <end position="193"/>
    </location>
</feature>
<feature type="transmembrane region" description="Helical" evidence="7">
    <location>
        <begin position="420"/>
        <end position="443"/>
    </location>
</feature>
<dbReference type="GO" id="GO:0018996">
    <property type="term" value="P:molting cycle, collagen and cuticulin-based cuticle"/>
    <property type="evidence" value="ECO:0007669"/>
    <property type="project" value="TreeGrafter"/>
</dbReference>
<dbReference type="GO" id="GO:0030659">
    <property type="term" value="C:cytoplasmic vesicle membrane"/>
    <property type="evidence" value="ECO:0007669"/>
    <property type="project" value="TreeGrafter"/>
</dbReference>
<dbReference type="Pfam" id="PF02460">
    <property type="entry name" value="Patched"/>
    <property type="match status" value="1"/>
</dbReference>
<evidence type="ECO:0000256" key="4">
    <source>
        <dbReference type="ARBA" id="ARBA00022989"/>
    </source>
</evidence>
<dbReference type="InterPro" id="IPR003392">
    <property type="entry name" value="PTHD_SSD"/>
</dbReference>
<dbReference type="WBParaSite" id="MhA1_Contig2213.frz3.gene3">
    <property type="protein sequence ID" value="MhA1_Contig2213.frz3.gene3"/>
    <property type="gene ID" value="MhA1_Contig2213.frz3.gene3"/>
</dbReference>
<dbReference type="GO" id="GO:0005886">
    <property type="term" value="C:plasma membrane"/>
    <property type="evidence" value="ECO:0007669"/>
    <property type="project" value="TreeGrafter"/>
</dbReference>
<evidence type="ECO:0000259" key="8">
    <source>
        <dbReference type="PROSITE" id="PS50156"/>
    </source>
</evidence>
<dbReference type="AlphaFoldDB" id="A0A1I8BH01"/>
<proteinExistence type="inferred from homology"/>
<evidence type="ECO:0000313" key="10">
    <source>
        <dbReference type="WBParaSite" id="MhA1_Contig2213.frz3.gene3"/>
    </source>
</evidence>
<sequence length="500" mass="56390">VKMVVLQFRAEHEHGWTSEIVKSYEMAMVKRFGKEYKSERLKLYVLSTTYVEEEMVRAGISMVPYLSVGFLVMVACSVFFVLNRAIYMHQNSPPKIFLAIAICFLPFMSCTTALGLMFICGMRFASILCVIPFLVLSIGVDSSYLMNHEWQSVIKHCREQPNRKNLNVGYRISQVLSEVGPAILISMLTNVFADGIGAITSSPEITLLCVGNLISMIIAFIFQMTCYAGLMSLVGRYEISLEKRERREIQERDTDPDELEAKELENAVNENSDSSDSPQLSEIATIAGSSGSLSNKLSETPTGPFKEEDLSTFLNWPEFTQWSGFIKLDNKSGHLERFFFTTGYHGEKLEVWTERGKLLKEWRAVVDKYSPDFDASVFHEDAVFLDLIDNMPTDTWQSVLGTLVCMAFVCFAFLSSMFTVIFASSCVLSICCGILGILSWWSIDLDPITMAAMIISIGFSVDIPAHVSYHYYQASIRELNATPEMKLVRELFFKGVRVFG</sequence>
<dbReference type="InterPro" id="IPR000731">
    <property type="entry name" value="SSD"/>
</dbReference>
<dbReference type="Proteomes" id="UP000095281">
    <property type="component" value="Unplaced"/>
</dbReference>
<dbReference type="InterPro" id="IPR051697">
    <property type="entry name" value="Patched_domain-protein"/>
</dbReference>
<dbReference type="SUPFAM" id="SSF82866">
    <property type="entry name" value="Multidrug efflux transporter AcrB transmembrane domain"/>
    <property type="match status" value="2"/>
</dbReference>
<evidence type="ECO:0000256" key="2">
    <source>
        <dbReference type="ARBA" id="ARBA00005585"/>
    </source>
</evidence>
<feature type="transmembrane region" description="Helical" evidence="7">
    <location>
        <begin position="96"/>
        <end position="119"/>
    </location>
</feature>
<feature type="transmembrane region" description="Helical" evidence="7">
    <location>
        <begin position="395"/>
        <end position="414"/>
    </location>
</feature>
<evidence type="ECO:0000256" key="3">
    <source>
        <dbReference type="ARBA" id="ARBA00022692"/>
    </source>
</evidence>
<evidence type="ECO:0000256" key="7">
    <source>
        <dbReference type="SAM" id="Phobius"/>
    </source>
</evidence>
<keyword evidence="9" id="KW-1185">Reference proteome</keyword>
<comment type="similarity">
    <text evidence="2">Belongs to the patched family.</text>
</comment>
<dbReference type="PANTHER" id="PTHR10796:SF97">
    <property type="entry name" value="SSD DOMAIN-CONTAINING PROTEIN"/>
    <property type="match status" value="1"/>
</dbReference>
<organism evidence="9 10">
    <name type="scientific">Meloidogyne hapla</name>
    <name type="common">Root-knot nematode worm</name>
    <dbReference type="NCBI Taxonomy" id="6305"/>
    <lineage>
        <taxon>Eukaryota</taxon>
        <taxon>Metazoa</taxon>
        <taxon>Ecdysozoa</taxon>
        <taxon>Nematoda</taxon>
        <taxon>Chromadorea</taxon>
        <taxon>Rhabditida</taxon>
        <taxon>Tylenchina</taxon>
        <taxon>Tylenchomorpha</taxon>
        <taxon>Tylenchoidea</taxon>
        <taxon>Meloidogynidae</taxon>
        <taxon>Meloidogyninae</taxon>
        <taxon>Meloidogyne</taxon>
    </lineage>
</organism>
<keyword evidence="3 7" id="KW-0812">Transmembrane</keyword>
<accession>A0A1I8BH01</accession>
<feature type="transmembrane region" description="Helical" evidence="7">
    <location>
        <begin position="125"/>
        <end position="147"/>
    </location>
</feature>
<dbReference type="PROSITE" id="PS50156">
    <property type="entry name" value="SSD"/>
    <property type="match status" value="1"/>
</dbReference>
<feature type="domain" description="SSD" evidence="8">
    <location>
        <begin position="62"/>
        <end position="233"/>
    </location>
</feature>
<feature type="transmembrane region" description="Helical" evidence="7">
    <location>
        <begin position="62"/>
        <end position="84"/>
    </location>
</feature>
<protein>
    <submittedName>
        <fullName evidence="10">SSD domain-containing protein</fullName>
    </submittedName>
</protein>
<comment type="subcellular location">
    <subcellularLocation>
        <location evidence="1">Membrane</location>
        <topology evidence="1">Multi-pass membrane protein</topology>
    </subcellularLocation>
</comment>
<reference evidence="10" key="1">
    <citation type="submission" date="2016-11" db="UniProtKB">
        <authorList>
            <consortium name="WormBaseParasite"/>
        </authorList>
    </citation>
    <scope>IDENTIFICATION</scope>
</reference>
<keyword evidence="5 7" id="KW-0472">Membrane</keyword>
<evidence type="ECO:0000256" key="6">
    <source>
        <dbReference type="ARBA" id="ARBA00023180"/>
    </source>
</evidence>
<evidence type="ECO:0000256" key="1">
    <source>
        <dbReference type="ARBA" id="ARBA00004141"/>
    </source>
</evidence>
<evidence type="ECO:0000256" key="5">
    <source>
        <dbReference type="ARBA" id="ARBA00023136"/>
    </source>
</evidence>
<name>A0A1I8BH01_MELHA</name>
<dbReference type="PANTHER" id="PTHR10796">
    <property type="entry name" value="PATCHED-RELATED"/>
    <property type="match status" value="1"/>
</dbReference>
<evidence type="ECO:0000313" key="9">
    <source>
        <dbReference type="Proteomes" id="UP000095281"/>
    </source>
</evidence>